<comment type="caution">
    <text evidence="3">The sequence shown here is derived from an EMBL/GenBank/DDBJ whole genome shotgun (WGS) entry which is preliminary data.</text>
</comment>
<keyword evidence="2" id="KW-0812">Transmembrane</keyword>
<keyword evidence="4" id="KW-1185">Reference proteome</keyword>
<keyword evidence="2" id="KW-0472">Membrane</keyword>
<dbReference type="EMBL" id="CAJPIN010003723">
    <property type="protein sequence ID" value="CAG2056348.1"/>
    <property type="molecule type" value="Genomic_DNA"/>
</dbReference>
<feature type="transmembrane region" description="Helical" evidence="2">
    <location>
        <begin position="24"/>
        <end position="55"/>
    </location>
</feature>
<reference evidence="3" key="1">
    <citation type="submission" date="2021-03" db="EMBL/GenBank/DDBJ databases">
        <authorList>
            <person name="Tran Van P."/>
        </authorList>
    </citation>
    <scope>NUCLEOTIDE SEQUENCE</scope>
</reference>
<evidence type="ECO:0000313" key="3">
    <source>
        <dbReference type="EMBL" id="CAG2056348.1"/>
    </source>
</evidence>
<accession>A0ABN7NP57</accession>
<evidence type="ECO:0000256" key="2">
    <source>
        <dbReference type="SAM" id="Phobius"/>
    </source>
</evidence>
<dbReference type="Proteomes" id="UP001153148">
    <property type="component" value="Unassembled WGS sequence"/>
</dbReference>
<gene>
    <name evidence="3" type="ORF">TPAB3V08_LOCUS3340</name>
</gene>
<protein>
    <submittedName>
        <fullName evidence="3">Uncharacterized protein</fullName>
    </submittedName>
</protein>
<evidence type="ECO:0000313" key="4">
    <source>
        <dbReference type="Proteomes" id="UP001153148"/>
    </source>
</evidence>
<keyword evidence="2" id="KW-1133">Transmembrane helix</keyword>
<name>A0ABN7NP57_TIMPD</name>
<organism evidence="3 4">
    <name type="scientific">Timema podura</name>
    <name type="common">Walking stick</name>
    <dbReference type="NCBI Taxonomy" id="61482"/>
    <lineage>
        <taxon>Eukaryota</taxon>
        <taxon>Metazoa</taxon>
        <taxon>Ecdysozoa</taxon>
        <taxon>Arthropoda</taxon>
        <taxon>Hexapoda</taxon>
        <taxon>Insecta</taxon>
        <taxon>Pterygota</taxon>
        <taxon>Neoptera</taxon>
        <taxon>Polyneoptera</taxon>
        <taxon>Phasmatodea</taxon>
        <taxon>Timematodea</taxon>
        <taxon>Timematoidea</taxon>
        <taxon>Timematidae</taxon>
        <taxon>Timema</taxon>
    </lineage>
</organism>
<sequence length="82" mass="9075">MSRQPVSCLTRISTGLLAEGVYKIWLLFVSVSVHMMIGTLCLLLLLTALTTPAYYSANSRSRALSSPKSQHSAHIIVQRTRQ</sequence>
<feature type="compositionally biased region" description="Polar residues" evidence="1">
    <location>
        <begin position="60"/>
        <end position="72"/>
    </location>
</feature>
<proteinExistence type="predicted"/>
<feature type="region of interest" description="Disordered" evidence="1">
    <location>
        <begin position="60"/>
        <end position="82"/>
    </location>
</feature>
<evidence type="ECO:0000256" key="1">
    <source>
        <dbReference type="SAM" id="MobiDB-lite"/>
    </source>
</evidence>